<evidence type="ECO:0000313" key="7">
    <source>
        <dbReference type="Proteomes" id="UP000466442"/>
    </source>
</evidence>
<comment type="similarity">
    <text evidence="2">Belongs to the HAD-like hydrolase superfamily. PHOSPHO family.</text>
</comment>
<accession>A0A8S9WNV2</accession>
<dbReference type="InterPro" id="IPR023214">
    <property type="entry name" value="HAD_sf"/>
</dbReference>
<dbReference type="InterPro" id="IPR006384">
    <property type="entry name" value="HAD_hydro_PyrdxlP_Pase-like"/>
</dbReference>
<gene>
    <name evidence="6" type="ORF">GE061_007656</name>
</gene>
<dbReference type="NCBIfam" id="TIGR01489">
    <property type="entry name" value="DKMTPPase-SF"/>
    <property type="match status" value="1"/>
</dbReference>
<evidence type="ECO:0000256" key="5">
    <source>
        <dbReference type="ARBA" id="ARBA00022842"/>
    </source>
</evidence>
<dbReference type="PANTHER" id="PTHR20889">
    <property type="entry name" value="PHOSPHATASE, ORPHAN 1, 2"/>
    <property type="match status" value="1"/>
</dbReference>
<dbReference type="GO" id="GO:0016791">
    <property type="term" value="F:phosphatase activity"/>
    <property type="evidence" value="ECO:0007669"/>
    <property type="project" value="InterPro"/>
</dbReference>
<comment type="cofactor">
    <cofactor evidence="1">
        <name>Mg(2+)</name>
        <dbReference type="ChEBI" id="CHEBI:18420"/>
    </cofactor>
</comment>
<sequence length="408" mass="46394">MKCVKGVINLATLGLEDGTWLLWIAFFRTVELWKKKINTFNAAPETETIPRHRSPHGTSYKFLHPYKMPTLLLAFDFDHTIIDDNSDTVVRGLLKEKPTTSYSSCGWTSYMQEIFTMLAAQGTTESQIRKAVVDLREVEGFSDLMESLQDLDAEVIIISDSNEYFIHHWLVGKGIVEKVKKVFTNPAKFVGGELKIEKYHVQDWCQNSTENLCKGYILENYINERKCDGVVFDQVFYIGDGQNDYCPSTKLREIDVTFPRVGYALQKKLDQLLAVGGKTGVLATIHPWTTHNDILTFIRAPAIWTVDGRKSDFRGSKTIPRRFKEFSGGVQAGRQLSVDTIGFGHRFDLGVIGTLKDPRQGRLRGIRSNKIPLKQYYNEDGHYMFNKPGDLMFKPSFGPTNQAVRLLS</sequence>
<evidence type="ECO:0000256" key="2">
    <source>
        <dbReference type="ARBA" id="ARBA00008541"/>
    </source>
</evidence>
<evidence type="ECO:0000256" key="4">
    <source>
        <dbReference type="ARBA" id="ARBA00022801"/>
    </source>
</evidence>
<dbReference type="Proteomes" id="UP000466442">
    <property type="component" value="Linkage Group LG16"/>
</dbReference>
<dbReference type="SUPFAM" id="SSF56784">
    <property type="entry name" value="HAD-like"/>
    <property type="match status" value="1"/>
</dbReference>
<keyword evidence="4" id="KW-0378">Hydrolase</keyword>
<name>A0A8S9WNV2_APOLU</name>
<dbReference type="PANTHER" id="PTHR20889:SF12">
    <property type="entry name" value="LP01149P"/>
    <property type="match status" value="1"/>
</dbReference>
<dbReference type="GO" id="GO:0046872">
    <property type="term" value="F:metal ion binding"/>
    <property type="evidence" value="ECO:0007669"/>
    <property type="project" value="UniProtKB-KW"/>
</dbReference>
<evidence type="ECO:0000256" key="3">
    <source>
        <dbReference type="ARBA" id="ARBA00022723"/>
    </source>
</evidence>
<dbReference type="OrthoDB" id="10267182at2759"/>
<proteinExistence type="inferred from homology"/>
<dbReference type="InterPro" id="IPR016965">
    <property type="entry name" value="Pase_PHOSPHO-typ"/>
</dbReference>
<reference evidence="6" key="1">
    <citation type="journal article" date="2021" name="Mol. Ecol. Resour.">
        <title>Apolygus lucorum genome provides insights into omnivorousness and mesophyll feeding.</title>
        <authorList>
            <person name="Liu Y."/>
            <person name="Liu H."/>
            <person name="Wang H."/>
            <person name="Huang T."/>
            <person name="Liu B."/>
            <person name="Yang B."/>
            <person name="Yin L."/>
            <person name="Li B."/>
            <person name="Zhang Y."/>
            <person name="Zhang S."/>
            <person name="Jiang F."/>
            <person name="Zhang X."/>
            <person name="Ren Y."/>
            <person name="Wang B."/>
            <person name="Wang S."/>
            <person name="Lu Y."/>
            <person name="Wu K."/>
            <person name="Fan W."/>
            <person name="Wang G."/>
        </authorList>
    </citation>
    <scope>NUCLEOTIDE SEQUENCE</scope>
    <source>
        <strain evidence="6">12Hb</strain>
    </source>
</reference>
<evidence type="ECO:0000313" key="6">
    <source>
        <dbReference type="EMBL" id="KAF6197914.1"/>
    </source>
</evidence>
<dbReference type="EMBL" id="WIXP02000016">
    <property type="protein sequence ID" value="KAF6197914.1"/>
    <property type="molecule type" value="Genomic_DNA"/>
</dbReference>
<keyword evidence="5" id="KW-0460">Magnesium</keyword>
<organism evidence="6 7">
    <name type="scientific">Apolygus lucorum</name>
    <name type="common">Small green plant bug</name>
    <name type="synonym">Lygocoris lucorum</name>
    <dbReference type="NCBI Taxonomy" id="248454"/>
    <lineage>
        <taxon>Eukaryota</taxon>
        <taxon>Metazoa</taxon>
        <taxon>Ecdysozoa</taxon>
        <taxon>Arthropoda</taxon>
        <taxon>Hexapoda</taxon>
        <taxon>Insecta</taxon>
        <taxon>Pterygota</taxon>
        <taxon>Neoptera</taxon>
        <taxon>Paraneoptera</taxon>
        <taxon>Hemiptera</taxon>
        <taxon>Heteroptera</taxon>
        <taxon>Panheteroptera</taxon>
        <taxon>Cimicomorpha</taxon>
        <taxon>Miridae</taxon>
        <taxon>Mirini</taxon>
        <taxon>Apolygus</taxon>
    </lineage>
</organism>
<dbReference type="InterPro" id="IPR036412">
    <property type="entry name" value="HAD-like_sf"/>
</dbReference>
<dbReference type="Pfam" id="PF06888">
    <property type="entry name" value="Put_Phosphatase"/>
    <property type="match status" value="1"/>
</dbReference>
<keyword evidence="3" id="KW-0479">Metal-binding</keyword>
<comment type="caution">
    <text evidence="6">The sequence shown here is derived from an EMBL/GenBank/DDBJ whole genome shotgun (WGS) entry which is preliminary data.</text>
</comment>
<dbReference type="NCBIfam" id="TIGR01488">
    <property type="entry name" value="HAD-SF-IB"/>
    <property type="match status" value="1"/>
</dbReference>
<dbReference type="AlphaFoldDB" id="A0A8S9WNV2"/>
<dbReference type="Gene3D" id="3.40.50.1000">
    <property type="entry name" value="HAD superfamily/HAD-like"/>
    <property type="match status" value="1"/>
</dbReference>
<keyword evidence="7" id="KW-1185">Reference proteome</keyword>
<evidence type="ECO:0000256" key="1">
    <source>
        <dbReference type="ARBA" id="ARBA00001946"/>
    </source>
</evidence>
<protein>
    <submittedName>
        <fullName evidence="6">Uncharacterized protein</fullName>
    </submittedName>
</protein>